<dbReference type="AlphaFoldDB" id="D8TQ70"/>
<evidence type="ECO:0000313" key="2">
    <source>
        <dbReference type="EMBL" id="EFJ50483.1"/>
    </source>
</evidence>
<keyword evidence="3" id="KW-1185">Reference proteome</keyword>
<dbReference type="eggNOG" id="ENOG502T01V">
    <property type="taxonomic scope" value="Eukaryota"/>
</dbReference>
<dbReference type="GeneID" id="9624931"/>
<protein>
    <submittedName>
        <fullName evidence="2">Uncharacterized protein</fullName>
    </submittedName>
</protein>
<feature type="signal peptide" evidence="1">
    <location>
        <begin position="1"/>
        <end position="20"/>
    </location>
</feature>
<proteinExistence type="predicted"/>
<reference evidence="2 3" key="1">
    <citation type="journal article" date="2010" name="Science">
        <title>Genomic analysis of organismal complexity in the multicellular green alga Volvox carteri.</title>
        <authorList>
            <person name="Prochnik S.E."/>
            <person name="Umen J."/>
            <person name="Nedelcu A.M."/>
            <person name="Hallmann A."/>
            <person name="Miller S.M."/>
            <person name="Nishii I."/>
            <person name="Ferris P."/>
            <person name="Kuo A."/>
            <person name="Mitros T."/>
            <person name="Fritz-Laylin L.K."/>
            <person name="Hellsten U."/>
            <person name="Chapman J."/>
            <person name="Simakov O."/>
            <person name="Rensing S.A."/>
            <person name="Terry A."/>
            <person name="Pangilinan J."/>
            <person name="Kapitonov V."/>
            <person name="Jurka J."/>
            <person name="Salamov A."/>
            <person name="Shapiro H."/>
            <person name="Schmutz J."/>
            <person name="Grimwood J."/>
            <person name="Lindquist E."/>
            <person name="Lucas S."/>
            <person name="Grigoriev I.V."/>
            <person name="Schmitt R."/>
            <person name="Kirk D."/>
            <person name="Rokhsar D.S."/>
        </authorList>
    </citation>
    <scope>NUCLEOTIDE SEQUENCE [LARGE SCALE GENOMIC DNA]</scope>
    <source>
        <strain evidence="3">f. Nagariensis / Eve</strain>
    </source>
</reference>
<gene>
    <name evidence="2" type="ORF">VOLCADRAFT_88878</name>
</gene>
<organism evidence="3">
    <name type="scientific">Volvox carteri f. nagariensis</name>
    <dbReference type="NCBI Taxonomy" id="3068"/>
    <lineage>
        <taxon>Eukaryota</taxon>
        <taxon>Viridiplantae</taxon>
        <taxon>Chlorophyta</taxon>
        <taxon>core chlorophytes</taxon>
        <taxon>Chlorophyceae</taxon>
        <taxon>CS clade</taxon>
        <taxon>Chlamydomonadales</taxon>
        <taxon>Volvocaceae</taxon>
        <taxon>Volvox</taxon>
    </lineage>
</organism>
<feature type="chain" id="PRO_5003123757" evidence="1">
    <location>
        <begin position="21"/>
        <end position="165"/>
    </location>
</feature>
<keyword evidence="1" id="KW-0732">Signal</keyword>
<evidence type="ECO:0000313" key="3">
    <source>
        <dbReference type="Proteomes" id="UP000001058"/>
    </source>
</evidence>
<sequence length="165" mass="19058">MYVLCFFVCCVCMCALMVLTSYDHYDQVMVWWVDTRTDSEAIIVGCSTASSPRESLQNNTTASHYLIHNCIQTQYICKCYANNFCPSAAAMEAIKEQLWQLNGEVTDENVKLGEVVKELRKNPEDKILISDREFSRIVQIRAELNARRKNLEEKMQGDILMYHEP</sequence>
<dbReference type="RefSeq" id="XP_002948608.1">
    <property type="nucleotide sequence ID" value="XM_002948562.1"/>
</dbReference>
<accession>D8TQ70</accession>
<dbReference type="KEGG" id="vcn:VOLCADRAFT_88878"/>
<evidence type="ECO:0000256" key="1">
    <source>
        <dbReference type="SAM" id="SignalP"/>
    </source>
</evidence>
<dbReference type="Proteomes" id="UP000001058">
    <property type="component" value="Unassembled WGS sequence"/>
</dbReference>
<dbReference type="EMBL" id="GL378331">
    <property type="protein sequence ID" value="EFJ50483.1"/>
    <property type="molecule type" value="Genomic_DNA"/>
</dbReference>
<name>D8TQ70_VOLCA</name>
<dbReference type="InParanoid" id="D8TQ70"/>